<dbReference type="PANTHER" id="PTHR46599">
    <property type="entry name" value="PIGGYBAC TRANSPOSABLE ELEMENT-DERIVED PROTEIN 4"/>
    <property type="match status" value="1"/>
</dbReference>
<dbReference type="OrthoDB" id="8123139at2759"/>
<protein>
    <submittedName>
        <fullName evidence="2">PiggyBac transposable element-derived protein 4</fullName>
    </submittedName>
</protein>
<dbReference type="OMA" id="WCPTHEE"/>
<evidence type="ECO:0000313" key="3">
    <source>
        <dbReference type="Proteomes" id="UP000000311"/>
    </source>
</evidence>
<gene>
    <name evidence="2" type="ORF">EAG_12673</name>
</gene>
<dbReference type="Pfam" id="PF13843">
    <property type="entry name" value="DDE_Tnp_1_7"/>
    <property type="match status" value="1"/>
</dbReference>
<sequence>AKLPLEVWSLLFSDELLEIVLKYTNQEIERYRKTENCANATFIDNLNMTELKAFIGLLYFNGMEKKIDITIEELWSADFESALYRTTMSRQRFEFIAARLRFADKFTRVIGRRDLLEPVRDIWNIFIKNCRENYTPSEFLTLDDQFLKFEGKFGAKVYMKNNPERCGIKITSLNDAKTFYMYNAIPYPGRTEEMLFTSRNRETFPNYCVRTLCESISHTTRNVTCNNSYINSVEVFSETLRNYQLTMVGILEKRKTHIPESFDCWTSAGAVRCAYDDTNVLLSYCSEKHIYSKKVSLFLSSYHKNGATKNKESDKPEIIDFYNKTKDSTNIFEQLCTSYTCARKTNRWSLRFFLGMLDQAAVNSCILYNFNPEHKMRNQRIFLKDLAISLIVPYLRERFEQHDIHKAIKWSI</sequence>
<feature type="non-terminal residue" evidence="2">
    <location>
        <position position="1"/>
    </location>
</feature>
<feature type="non-terminal residue" evidence="2">
    <location>
        <position position="412"/>
    </location>
</feature>
<dbReference type="EMBL" id="GL439543">
    <property type="protein sequence ID" value="EFN67111.1"/>
    <property type="molecule type" value="Genomic_DNA"/>
</dbReference>
<name>E2AHI3_CAMFO</name>
<feature type="domain" description="PiggyBac transposable element-derived protein" evidence="1">
    <location>
        <begin position="4"/>
        <end position="364"/>
    </location>
</feature>
<evidence type="ECO:0000259" key="1">
    <source>
        <dbReference type="Pfam" id="PF13843"/>
    </source>
</evidence>
<keyword evidence="3" id="KW-1185">Reference proteome</keyword>
<dbReference type="InterPro" id="IPR029526">
    <property type="entry name" value="PGBD"/>
</dbReference>
<dbReference type="Proteomes" id="UP000000311">
    <property type="component" value="Unassembled WGS sequence"/>
</dbReference>
<dbReference type="PANTHER" id="PTHR46599:SF6">
    <property type="entry name" value="DUAL SPECIFICITY PHOSPHATASE 26"/>
    <property type="match status" value="1"/>
</dbReference>
<organism evidence="3">
    <name type="scientific">Camponotus floridanus</name>
    <name type="common">Florida carpenter ant</name>
    <dbReference type="NCBI Taxonomy" id="104421"/>
    <lineage>
        <taxon>Eukaryota</taxon>
        <taxon>Metazoa</taxon>
        <taxon>Ecdysozoa</taxon>
        <taxon>Arthropoda</taxon>
        <taxon>Hexapoda</taxon>
        <taxon>Insecta</taxon>
        <taxon>Pterygota</taxon>
        <taxon>Neoptera</taxon>
        <taxon>Endopterygota</taxon>
        <taxon>Hymenoptera</taxon>
        <taxon>Apocrita</taxon>
        <taxon>Aculeata</taxon>
        <taxon>Formicoidea</taxon>
        <taxon>Formicidae</taxon>
        <taxon>Formicinae</taxon>
        <taxon>Camponotus</taxon>
    </lineage>
</organism>
<dbReference type="InParanoid" id="E2AHI3"/>
<proteinExistence type="predicted"/>
<accession>E2AHI3</accession>
<reference evidence="2 3" key="1">
    <citation type="journal article" date="2010" name="Science">
        <title>Genomic comparison of the ants Camponotus floridanus and Harpegnathos saltator.</title>
        <authorList>
            <person name="Bonasio R."/>
            <person name="Zhang G."/>
            <person name="Ye C."/>
            <person name="Mutti N.S."/>
            <person name="Fang X."/>
            <person name="Qin N."/>
            <person name="Donahue G."/>
            <person name="Yang P."/>
            <person name="Li Q."/>
            <person name="Li C."/>
            <person name="Zhang P."/>
            <person name="Huang Z."/>
            <person name="Berger S.L."/>
            <person name="Reinberg D."/>
            <person name="Wang J."/>
            <person name="Liebig J."/>
        </authorList>
    </citation>
    <scope>NUCLEOTIDE SEQUENCE [LARGE SCALE GENOMIC DNA]</scope>
    <source>
        <strain evidence="3">C129</strain>
    </source>
</reference>
<dbReference type="AlphaFoldDB" id="E2AHI3"/>
<evidence type="ECO:0000313" key="2">
    <source>
        <dbReference type="EMBL" id="EFN67111.1"/>
    </source>
</evidence>